<feature type="transmembrane region" description="Helical" evidence="1">
    <location>
        <begin position="12"/>
        <end position="37"/>
    </location>
</feature>
<accession>A0A4P9YCW9</accession>
<evidence type="ECO:0000313" key="2">
    <source>
        <dbReference type="EMBL" id="RKP16020.1"/>
    </source>
</evidence>
<sequence length="102" mass="11067">MGLQFSHDCFLGLVFGVASLDVVVLIVVVIGESSLLIKVVGRGTGMCEARSWWRTGRAMLNKMIIGFTNLAEKEFGLAWDVPMWFVIAGGRVMIGETANSTS</sequence>
<reference evidence="3" key="1">
    <citation type="journal article" date="2018" name="Nat. Microbiol.">
        <title>Leveraging single-cell genomics to expand the fungal tree of life.</title>
        <authorList>
            <person name="Ahrendt S.R."/>
            <person name="Quandt C.A."/>
            <person name="Ciobanu D."/>
            <person name="Clum A."/>
            <person name="Salamov A."/>
            <person name="Andreopoulos B."/>
            <person name="Cheng J.F."/>
            <person name="Woyke T."/>
            <person name="Pelin A."/>
            <person name="Henrissat B."/>
            <person name="Reynolds N.K."/>
            <person name="Benny G.L."/>
            <person name="Smith M.E."/>
            <person name="James T.Y."/>
            <person name="Grigoriev I.V."/>
        </authorList>
    </citation>
    <scope>NUCLEOTIDE SEQUENCE [LARGE SCALE GENOMIC DNA]</scope>
    <source>
        <strain evidence="3">CSF55</strain>
    </source>
</reference>
<gene>
    <name evidence="2" type="ORF">ROZALSC1DRAFT_31861</name>
</gene>
<evidence type="ECO:0000256" key="1">
    <source>
        <dbReference type="SAM" id="Phobius"/>
    </source>
</evidence>
<proteinExistence type="predicted"/>
<keyword evidence="1" id="KW-0812">Transmembrane</keyword>
<name>A0A4P9YCW9_ROZAC</name>
<keyword evidence="1" id="KW-0472">Membrane</keyword>
<dbReference type="Proteomes" id="UP000281549">
    <property type="component" value="Unassembled WGS sequence"/>
</dbReference>
<dbReference type="AlphaFoldDB" id="A0A4P9YCW9"/>
<protein>
    <submittedName>
        <fullName evidence="2">Uncharacterized protein</fullName>
    </submittedName>
</protein>
<organism evidence="2 3">
    <name type="scientific">Rozella allomycis (strain CSF55)</name>
    <dbReference type="NCBI Taxonomy" id="988480"/>
    <lineage>
        <taxon>Eukaryota</taxon>
        <taxon>Fungi</taxon>
        <taxon>Fungi incertae sedis</taxon>
        <taxon>Cryptomycota</taxon>
        <taxon>Cryptomycota incertae sedis</taxon>
        <taxon>Rozella</taxon>
    </lineage>
</organism>
<dbReference type="EMBL" id="ML007132">
    <property type="protein sequence ID" value="RKP16020.1"/>
    <property type="molecule type" value="Genomic_DNA"/>
</dbReference>
<keyword evidence="1" id="KW-1133">Transmembrane helix</keyword>
<evidence type="ECO:0000313" key="3">
    <source>
        <dbReference type="Proteomes" id="UP000281549"/>
    </source>
</evidence>